<comment type="caution">
    <text evidence="1">The sequence shown here is derived from an EMBL/GenBank/DDBJ whole genome shotgun (WGS) entry which is preliminary data.</text>
</comment>
<keyword evidence="2" id="KW-1185">Reference proteome</keyword>
<name>A0A5R9FUW4_9ACTN</name>
<dbReference type="EMBL" id="VBZC01000012">
    <property type="protein sequence ID" value="TLS45806.1"/>
    <property type="molecule type" value="Genomic_DNA"/>
</dbReference>
<evidence type="ECO:0000313" key="2">
    <source>
        <dbReference type="Proteomes" id="UP000305906"/>
    </source>
</evidence>
<sequence>MAEQGARQMLPEVQKFVESVEAAIAARVATVEAAEQKYPERHSCGEVGRREYNAYSEEINKAYAKCSGVQAAAWGALKVSSDPLVKWIAENCTEYREQAQSVLAALPATVDELDDLADKNDWCSVWDEFRRQAINAGVMPGIKPPSPAMKAVFERIDREGCCPMDPGARRRIGKALDALIQEALTAASATEAKAVEVTA</sequence>
<reference evidence="1 2" key="1">
    <citation type="submission" date="2019-05" db="EMBL/GenBank/DDBJ databases">
        <title>Streptomyces sp. NEAU-C151, a novel actinomycete isolated from soil.</title>
        <authorList>
            <person name="Han L."/>
            <person name="Jiang H."/>
        </authorList>
    </citation>
    <scope>NUCLEOTIDE SEQUENCE [LARGE SCALE GENOMIC DNA]</scope>
    <source>
        <strain evidence="1 2">NEAU-C151</strain>
    </source>
</reference>
<proteinExistence type="predicted"/>
<dbReference type="Proteomes" id="UP000305906">
    <property type="component" value="Unassembled WGS sequence"/>
</dbReference>
<organism evidence="1 2">
    <name type="scientific">Streptomyces montanus</name>
    <dbReference type="NCBI Taxonomy" id="2580423"/>
    <lineage>
        <taxon>Bacteria</taxon>
        <taxon>Bacillati</taxon>
        <taxon>Actinomycetota</taxon>
        <taxon>Actinomycetes</taxon>
        <taxon>Kitasatosporales</taxon>
        <taxon>Streptomycetaceae</taxon>
        <taxon>Streptomyces</taxon>
    </lineage>
</organism>
<dbReference type="RefSeq" id="WP_138045397.1">
    <property type="nucleotide sequence ID" value="NZ_VBZC01000012.1"/>
</dbReference>
<dbReference type="AlphaFoldDB" id="A0A5R9FUW4"/>
<gene>
    <name evidence="1" type="ORF">FE633_13710</name>
</gene>
<protein>
    <submittedName>
        <fullName evidence="1">Uncharacterized protein</fullName>
    </submittedName>
</protein>
<evidence type="ECO:0000313" key="1">
    <source>
        <dbReference type="EMBL" id="TLS45806.1"/>
    </source>
</evidence>
<accession>A0A5R9FUW4</accession>